<feature type="transmembrane region" description="Helical" evidence="1">
    <location>
        <begin position="163"/>
        <end position="185"/>
    </location>
</feature>
<keyword evidence="1" id="KW-0812">Transmembrane</keyword>
<name>A0A645AP42_9ZZZZ</name>
<accession>A0A645AP42</accession>
<keyword evidence="1" id="KW-0472">Membrane</keyword>
<evidence type="ECO:0000256" key="1">
    <source>
        <dbReference type="SAM" id="Phobius"/>
    </source>
</evidence>
<reference evidence="2" key="1">
    <citation type="submission" date="2019-08" db="EMBL/GenBank/DDBJ databases">
        <authorList>
            <person name="Kucharzyk K."/>
            <person name="Murdoch R.W."/>
            <person name="Higgins S."/>
            <person name="Loffler F."/>
        </authorList>
    </citation>
    <scope>NUCLEOTIDE SEQUENCE</scope>
</reference>
<evidence type="ECO:0008006" key="3">
    <source>
        <dbReference type="Google" id="ProtNLM"/>
    </source>
</evidence>
<dbReference type="Pfam" id="PF11167">
    <property type="entry name" value="DUF2953"/>
    <property type="match status" value="1"/>
</dbReference>
<organism evidence="2">
    <name type="scientific">bioreactor metagenome</name>
    <dbReference type="NCBI Taxonomy" id="1076179"/>
    <lineage>
        <taxon>unclassified sequences</taxon>
        <taxon>metagenomes</taxon>
        <taxon>ecological metagenomes</taxon>
    </lineage>
</organism>
<protein>
    <recommendedName>
        <fullName evidence="3">DUF2953 domain-containing protein</fullName>
    </recommendedName>
</protein>
<evidence type="ECO:0000313" key="2">
    <source>
        <dbReference type="EMBL" id="MPM54676.1"/>
    </source>
</evidence>
<dbReference type="EMBL" id="VSSQ01014911">
    <property type="protein sequence ID" value="MPM54676.1"/>
    <property type="molecule type" value="Genomic_DNA"/>
</dbReference>
<keyword evidence="1" id="KW-1133">Transmembrane helix</keyword>
<sequence>MILKISVFLAILILFVLLLKISLCFSYKNNIFTATIKVLFFQKVLYPQKEKKRKEKEREDEEEKQEVQKSLTDLLKSIELFLDPIKNAFRVFKKKCVFENLRLHINYSTGDAAKTAISYGVISAVIYHFLLCMELNFVFKKKEITICPVYADPFLEGTVELEIYLRVLHIFMILFKLIKLPVILYKNKKKIKAV</sequence>
<gene>
    <name evidence="2" type="ORF">SDC9_101455</name>
</gene>
<proteinExistence type="predicted"/>
<dbReference type="InterPro" id="IPR021338">
    <property type="entry name" value="DUF2953"/>
</dbReference>
<comment type="caution">
    <text evidence="2">The sequence shown here is derived from an EMBL/GenBank/DDBJ whole genome shotgun (WGS) entry which is preliminary data.</text>
</comment>
<dbReference type="AlphaFoldDB" id="A0A645AP42"/>